<comment type="subcellular location">
    <subcellularLocation>
        <location evidence="1">Membrane</location>
        <topology evidence="1">Multi-pass membrane protein</topology>
    </subcellularLocation>
</comment>
<evidence type="ECO:0000256" key="8">
    <source>
        <dbReference type="ARBA" id="ARBA00023136"/>
    </source>
</evidence>
<feature type="domain" description="NADP transhydrogenase beta-like" evidence="11">
    <location>
        <begin position="8"/>
        <end position="225"/>
    </location>
</feature>
<dbReference type="PANTHER" id="PTHR44758:SF1">
    <property type="entry name" value="NAD(P) TRANSHYDROGENASE SUBUNIT BETA"/>
    <property type="match status" value="1"/>
</dbReference>
<dbReference type="AlphaFoldDB" id="A0A0F9ARR4"/>
<dbReference type="Gene3D" id="3.40.50.1220">
    <property type="entry name" value="TPP-binding domain"/>
    <property type="match status" value="1"/>
</dbReference>
<reference evidence="12" key="1">
    <citation type="journal article" date="2015" name="Nature">
        <title>Complex archaea that bridge the gap between prokaryotes and eukaryotes.</title>
        <authorList>
            <person name="Spang A."/>
            <person name="Saw J.H."/>
            <person name="Jorgensen S.L."/>
            <person name="Zaremba-Niedzwiedzka K."/>
            <person name="Martijn J."/>
            <person name="Lind A.E."/>
            <person name="van Eijk R."/>
            <person name="Schleper C."/>
            <person name="Guy L."/>
            <person name="Ettema T.J."/>
        </authorList>
    </citation>
    <scope>NUCLEOTIDE SEQUENCE</scope>
</reference>
<feature type="region of interest" description="Disordered" evidence="10">
    <location>
        <begin position="314"/>
        <end position="374"/>
    </location>
</feature>
<dbReference type="InterPro" id="IPR029035">
    <property type="entry name" value="DHS-like_NAD/FAD-binding_dom"/>
</dbReference>
<organism evidence="12">
    <name type="scientific">marine sediment metagenome</name>
    <dbReference type="NCBI Taxonomy" id="412755"/>
    <lineage>
        <taxon>unclassified sequences</taxon>
        <taxon>metagenomes</taxon>
        <taxon>ecological metagenomes</taxon>
    </lineage>
</organism>
<evidence type="ECO:0000256" key="2">
    <source>
        <dbReference type="ARBA" id="ARBA00012943"/>
    </source>
</evidence>
<keyword evidence="8" id="KW-0472">Membrane</keyword>
<proteinExistence type="predicted"/>
<evidence type="ECO:0000256" key="3">
    <source>
        <dbReference type="ARBA" id="ARBA00022692"/>
    </source>
</evidence>
<evidence type="ECO:0000256" key="10">
    <source>
        <dbReference type="SAM" id="MobiDB-lite"/>
    </source>
</evidence>
<evidence type="ECO:0000256" key="5">
    <source>
        <dbReference type="ARBA" id="ARBA00022967"/>
    </source>
</evidence>
<accession>A0A0F9ARR4</accession>
<comment type="catalytic activity">
    <reaction evidence="9">
        <text>NAD(+) + NADPH + H(+)(in) = NADH + NADP(+) + H(+)(out)</text>
        <dbReference type="Rhea" id="RHEA:47992"/>
        <dbReference type="ChEBI" id="CHEBI:15378"/>
        <dbReference type="ChEBI" id="CHEBI:57540"/>
        <dbReference type="ChEBI" id="CHEBI:57783"/>
        <dbReference type="ChEBI" id="CHEBI:57945"/>
        <dbReference type="ChEBI" id="CHEBI:58349"/>
        <dbReference type="EC" id="7.1.1.1"/>
    </reaction>
</comment>
<feature type="non-terminal residue" evidence="12">
    <location>
        <position position="374"/>
    </location>
</feature>
<evidence type="ECO:0000313" key="12">
    <source>
        <dbReference type="EMBL" id="KKK81154.1"/>
    </source>
</evidence>
<evidence type="ECO:0000256" key="1">
    <source>
        <dbReference type="ARBA" id="ARBA00004141"/>
    </source>
</evidence>
<evidence type="ECO:0000259" key="11">
    <source>
        <dbReference type="Pfam" id="PF02233"/>
    </source>
</evidence>
<keyword evidence="4" id="KW-0521">NADP</keyword>
<dbReference type="Pfam" id="PF02233">
    <property type="entry name" value="PNTB"/>
    <property type="match status" value="1"/>
</dbReference>
<comment type="caution">
    <text evidence="12">The sequence shown here is derived from an EMBL/GenBank/DDBJ whole genome shotgun (WGS) entry which is preliminary data.</text>
</comment>
<keyword evidence="6" id="KW-1133">Transmembrane helix</keyword>
<sequence length="374" mass="40529">MAAPGTGLIVAGALVGASGIVLTRLMCKAMNRSLVNVLFAAVGQVTAGGEKAQQRSVKRYSPVDGAMVMSNASLVIIVPGYGMAVAQAQHAVKELADLLTERGVTVKYGIHPVAGRMPGHMNVLLAEAEVPYEQLCDLDEINPEFERADAVLTIGANDVINPAARHDKASPIYGMPILNVDKARTVMICKRSLSPGFAGIDNELFYDDKTMMLFGDGKAVVTGLVPVARQQQEYEQAFSQAVGGDSGRDVPQYYAPVLQRTSQVDEADPEKVKWTRVPSVKRYEDRWVKSATEIVSLRYVNGELTGRLGSLANQKQQWGESVGHPKIPLEDEEDEPANQSVEPQQAAQRNEAAQDNEQGFFGPKQEANRPQPTN</sequence>
<keyword evidence="7" id="KW-0520">NAD</keyword>
<keyword evidence="3" id="KW-0812">Transmembrane</keyword>
<evidence type="ECO:0000256" key="9">
    <source>
        <dbReference type="ARBA" id="ARBA00048202"/>
    </source>
</evidence>
<dbReference type="GO" id="GO:0008750">
    <property type="term" value="F:proton-translocating NAD(P)+ transhydrogenase activity"/>
    <property type="evidence" value="ECO:0007669"/>
    <property type="project" value="UniProtKB-EC"/>
</dbReference>
<dbReference type="GO" id="GO:0016020">
    <property type="term" value="C:membrane"/>
    <property type="evidence" value="ECO:0007669"/>
    <property type="project" value="UniProtKB-SubCell"/>
</dbReference>
<dbReference type="EMBL" id="LAZR01053249">
    <property type="protein sequence ID" value="KKK81154.1"/>
    <property type="molecule type" value="Genomic_DNA"/>
</dbReference>
<feature type="compositionally biased region" description="Polar residues" evidence="10">
    <location>
        <begin position="337"/>
        <end position="357"/>
    </location>
</feature>
<dbReference type="SUPFAM" id="SSF52467">
    <property type="entry name" value="DHS-like NAD/FAD-binding domain"/>
    <property type="match status" value="1"/>
</dbReference>
<dbReference type="PANTHER" id="PTHR44758">
    <property type="entry name" value="NAD(P) TRANSHYDROGENASE SUBUNIT BETA"/>
    <property type="match status" value="1"/>
</dbReference>
<gene>
    <name evidence="12" type="ORF">LCGC14_2816320</name>
</gene>
<name>A0A0F9ARR4_9ZZZZ</name>
<evidence type="ECO:0000256" key="6">
    <source>
        <dbReference type="ARBA" id="ARBA00022989"/>
    </source>
</evidence>
<evidence type="ECO:0000256" key="7">
    <source>
        <dbReference type="ARBA" id="ARBA00023027"/>
    </source>
</evidence>
<keyword evidence="5" id="KW-1278">Translocase</keyword>
<dbReference type="EC" id="7.1.1.1" evidence="2"/>
<dbReference type="InterPro" id="IPR034300">
    <property type="entry name" value="PNTB-like"/>
</dbReference>
<evidence type="ECO:0000256" key="4">
    <source>
        <dbReference type="ARBA" id="ARBA00022857"/>
    </source>
</evidence>
<protein>
    <recommendedName>
        <fullName evidence="2">proton-translocating NAD(P)(+) transhydrogenase</fullName>
        <ecNumber evidence="2">7.1.1.1</ecNumber>
    </recommendedName>
</protein>